<accession>A0ABN8EWL3</accession>
<gene>
    <name evidence="1" type="ORF">EMA8858_03263</name>
</gene>
<sequence>MKLISYVLTIMALGILGYVFLQKNKQENIEKEKFLSNIKAGRKSFDEANWMSPLSVRENDSIRFNKDSVIDVRSGKVYANAALMDTSHIFLNFWHKGTENSETQLIDIEQFYLKYKNKIRFLVLSNDSLTTARKYLKNESLSVPFYVFKNGRFPADLEVFPISHLKVNRKTAFYYAGIGYFDNKNFYSYIDSVLAK</sequence>
<dbReference type="RefSeq" id="WP_238807699.1">
    <property type="nucleotide sequence ID" value="NZ_CAKLPY010000002.1"/>
</dbReference>
<keyword evidence="2" id="KW-1185">Reference proteome</keyword>
<dbReference type="Gene3D" id="3.40.30.10">
    <property type="entry name" value="Glutaredoxin"/>
    <property type="match status" value="1"/>
</dbReference>
<dbReference type="EMBL" id="CAKLPY010000002">
    <property type="protein sequence ID" value="CAH0997126.1"/>
    <property type="molecule type" value="Genomic_DNA"/>
</dbReference>
<dbReference type="InterPro" id="IPR036249">
    <property type="entry name" value="Thioredoxin-like_sf"/>
</dbReference>
<proteinExistence type="predicted"/>
<comment type="caution">
    <text evidence="1">The sequence shown here is derived from an EMBL/GenBank/DDBJ whole genome shotgun (WGS) entry which is preliminary data.</text>
</comment>
<evidence type="ECO:0000313" key="2">
    <source>
        <dbReference type="Proteomes" id="UP000837932"/>
    </source>
</evidence>
<reference evidence="1" key="1">
    <citation type="submission" date="2021-12" db="EMBL/GenBank/DDBJ databases">
        <authorList>
            <person name="Rodrigo-Torres L."/>
            <person name="Arahal R. D."/>
            <person name="Lucena T."/>
        </authorList>
    </citation>
    <scope>NUCLEOTIDE SEQUENCE</scope>
    <source>
        <strain evidence="1">CECT 8858</strain>
    </source>
</reference>
<protein>
    <submittedName>
        <fullName evidence="1">Uncharacterized protein</fullName>
    </submittedName>
</protein>
<organism evidence="1 2">
    <name type="scientific">Emticicia aquatica</name>
    <dbReference type="NCBI Taxonomy" id="1681835"/>
    <lineage>
        <taxon>Bacteria</taxon>
        <taxon>Pseudomonadati</taxon>
        <taxon>Bacteroidota</taxon>
        <taxon>Cytophagia</taxon>
        <taxon>Cytophagales</taxon>
        <taxon>Leadbetterellaceae</taxon>
        <taxon>Emticicia</taxon>
    </lineage>
</organism>
<name>A0ABN8EWL3_9BACT</name>
<evidence type="ECO:0000313" key="1">
    <source>
        <dbReference type="EMBL" id="CAH0997126.1"/>
    </source>
</evidence>
<dbReference type="SUPFAM" id="SSF52833">
    <property type="entry name" value="Thioredoxin-like"/>
    <property type="match status" value="1"/>
</dbReference>
<dbReference type="Proteomes" id="UP000837932">
    <property type="component" value="Unassembled WGS sequence"/>
</dbReference>